<feature type="compositionally biased region" description="Low complexity" evidence="2">
    <location>
        <begin position="517"/>
        <end position="532"/>
    </location>
</feature>
<dbReference type="Gene3D" id="2.40.50.40">
    <property type="match status" value="1"/>
</dbReference>
<protein>
    <recommendedName>
        <fullName evidence="5">Chromo domain-containing protein</fullName>
    </recommendedName>
</protein>
<accession>A0ABP0APU0</accession>
<evidence type="ECO:0000256" key="2">
    <source>
        <dbReference type="SAM" id="MobiDB-lite"/>
    </source>
</evidence>
<feature type="region of interest" description="Disordered" evidence="2">
    <location>
        <begin position="133"/>
        <end position="288"/>
    </location>
</feature>
<organism evidence="3 4">
    <name type="scientific">Sporothrix eucalyptigena</name>
    <dbReference type="NCBI Taxonomy" id="1812306"/>
    <lineage>
        <taxon>Eukaryota</taxon>
        <taxon>Fungi</taxon>
        <taxon>Dikarya</taxon>
        <taxon>Ascomycota</taxon>
        <taxon>Pezizomycotina</taxon>
        <taxon>Sordariomycetes</taxon>
        <taxon>Sordariomycetidae</taxon>
        <taxon>Ophiostomatales</taxon>
        <taxon>Ophiostomataceae</taxon>
        <taxon>Sporothrix</taxon>
    </lineage>
</organism>
<evidence type="ECO:0008006" key="5">
    <source>
        <dbReference type="Google" id="ProtNLM"/>
    </source>
</evidence>
<sequence length="1654" mass="177833">MPGTARSPSLQASPSPSSNLASTKKTPKKRTKQTKQPKTSKPAKPPPKASISAPVTVSVSEGDAEETADGDQSDEWFAIRDIVDEKIERRVRYYLVDWANHPVTGEVYPKSWIPAEDANDEAVRDWEEIKRARRLQNKAKSTPKSTPKTKIKVKKPTSAAKTAKPVAKAAAPPAEDSKSSYVNSSSAIASAESQELTPPPAASSSLSQEPSRKRQASVSEKETEGYAVQPPRKRRLVQGLRPDASRAFGKNNNNNNGNNSSSSQNQSQSQPLPSSPPATREQSIDESSEVALVAGIPAVVPVTTVDITPGPDFNPGEYTRLSQHSQLLQISRLALQSQGWMRPQSAVAVQRYQYYDSVYGSSSQDDNNSYPSSPSIQDSHTPPVVSGHTIPDSQQDEDSQALFVDQFENEGVDDILPTSEGVQPVVPAEEPVSHEPDTATATATASTTASATSSATARTTSGNAQLVPPPASSQNSQQLRASSDWASQDEPSVPRSRHHLSIQFLTQPEPDFHLFTQPSQSQPSQPGRPGQQDNHQTPASSGITGSNAFSAVSIVPDSTRPDRVAEQIPRPRTTFPFVYRAPEAIMDESPARPLPSSAADKLKQALQDPLETSNDDGAAGADGMSSLTDVDDPLVLAEIQRMQQESQDTSSGIDDPLVLAEIRRMEQESQGATASSVEDPLILAEIQRMQGLQGTPSDDSNVLPIAPPVDTTLPLLTEPTLQPAGPLLGPSDLLPTVAPDAMDASLLVPLVAVAPDAHDLLSQDPTIVPGAQHIGGAIDDVGNVHPGTIAMSDLSYADPMAPSGLDLSSEAEAEPEAEAEYRLTGLEGFAAGSANDVSDTGADIDADEDAEDNELEQTSSPVAMEEDPDEETQQDENDVDDDLPSLSNPNFTTNSYVVTLPLAANIRQNYIDLVVDKKTQQTIKDFSEVFSRDVYEVPDNESIAQVDELLRKLLDLSDLPPFFDSLPAMSPREMMKHAANTNSKFSFVYEFLDGIATLDRRVLILARKGVVLDYLEAVITGSGLAMERFHAGSYVRPATRNNGERSPPSFSVLLADTAEMTEALSARGTDNFPRPRDFDVVIGFDHTARTSGLIAHFLDDSASATDGIDDVQDNNGRSSRYQIPKPIALLLVSVLTLEHVDLRLELDSVDDLERKNALLLCTLESLTYLKDVPYDEAPSKPHQAAEAFAKMMADPTEVLDWEPTPLPDDVFDIYLHSSGPASQPAFTQDETINGGLARTRKRQLDDNQGGDETPKRARLHEATSPIVRESPVQYNDTIKQVLGSLGVNDSGIGPMASIPLAQLEALVAKVADLETQLQDKEGLNATLTERVHTLDRLLKGNTATINNCQVKLVEAVKERGVFEIERDAAVKEAAATKEKLESRKTTLVELRAEKKDLESRLAEANALAASSSQPDVAELGAARVALQEAQDKLASLERRATSSNQDLEFAQRAYQDASNAAAELSSENRDLHATVKELKHRADDNLRKIHETQNRQELEFYRLQYTEAATMLAERERELEYAREELRILKNGRRETRQQSVPRSPRLSVISPRTISGRGSSVGLGANGGSGGAASSSASASTPIPGMGGVPAGAGFAVAARQSVSRGNSPVSATFDAGVHNSFGAGGNGGGPPLPGMTYLNASQGGGRFGHLRD</sequence>
<feature type="compositionally biased region" description="Acidic residues" evidence="2">
    <location>
        <begin position="842"/>
        <end position="855"/>
    </location>
</feature>
<proteinExistence type="predicted"/>
<feature type="compositionally biased region" description="Low complexity" evidence="2">
    <location>
        <begin position="7"/>
        <end position="24"/>
    </location>
</feature>
<evidence type="ECO:0000313" key="3">
    <source>
        <dbReference type="EMBL" id="CAK7209251.1"/>
    </source>
</evidence>
<feature type="region of interest" description="Disordered" evidence="2">
    <location>
        <begin position="1222"/>
        <end position="1256"/>
    </location>
</feature>
<feature type="region of interest" description="Disordered" evidence="2">
    <location>
        <begin position="832"/>
        <end position="890"/>
    </location>
</feature>
<evidence type="ECO:0000313" key="4">
    <source>
        <dbReference type="Proteomes" id="UP001642482"/>
    </source>
</evidence>
<feature type="compositionally biased region" description="Polar residues" evidence="2">
    <location>
        <begin position="533"/>
        <end position="546"/>
    </location>
</feature>
<comment type="caution">
    <text evidence="3">The sequence shown here is derived from an EMBL/GenBank/DDBJ whole genome shotgun (WGS) entry which is preliminary data.</text>
</comment>
<feature type="region of interest" description="Disordered" evidence="2">
    <location>
        <begin position="1"/>
        <end position="75"/>
    </location>
</feature>
<feature type="compositionally biased region" description="Acidic residues" evidence="2">
    <location>
        <begin position="864"/>
        <end position="883"/>
    </location>
</feature>
<feature type="compositionally biased region" description="Polar residues" evidence="2">
    <location>
        <begin position="472"/>
        <end position="490"/>
    </location>
</feature>
<feature type="compositionally biased region" description="Low complexity" evidence="2">
    <location>
        <begin position="156"/>
        <end position="209"/>
    </location>
</feature>
<gene>
    <name evidence="3" type="ORF">SEUCBS140593_000434</name>
</gene>
<dbReference type="Gene3D" id="3.40.50.12360">
    <property type="match status" value="1"/>
</dbReference>
<keyword evidence="4" id="KW-1185">Reference proteome</keyword>
<dbReference type="EMBL" id="CAWUHD010000002">
    <property type="protein sequence ID" value="CAK7209251.1"/>
    <property type="molecule type" value="Genomic_DNA"/>
</dbReference>
<feature type="region of interest" description="Disordered" evidence="2">
    <location>
        <begin position="1533"/>
        <end position="1582"/>
    </location>
</feature>
<evidence type="ECO:0000256" key="1">
    <source>
        <dbReference type="SAM" id="Coils"/>
    </source>
</evidence>
<feature type="compositionally biased region" description="Acidic residues" evidence="2">
    <location>
        <begin position="62"/>
        <end position="74"/>
    </location>
</feature>
<feature type="compositionally biased region" description="Basic residues" evidence="2">
    <location>
        <begin position="25"/>
        <end position="35"/>
    </location>
</feature>
<feature type="region of interest" description="Disordered" evidence="2">
    <location>
        <begin position="360"/>
        <end position="396"/>
    </location>
</feature>
<reference evidence="3 4" key="1">
    <citation type="submission" date="2024-01" db="EMBL/GenBank/DDBJ databases">
        <authorList>
            <person name="Allen C."/>
            <person name="Tagirdzhanova G."/>
        </authorList>
    </citation>
    <scope>NUCLEOTIDE SEQUENCE [LARGE SCALE GENOMIC DNA]</scope>
</reference>
<feature type="compositionally biased region" description="Polar residues" evidence="2">
    <location>
        <begin position="360"/>
        <end position="380"/>
    </location>
</feature>
<feature type="compositionally biased region" description="Gly residues" evidence="2">
    <location>
        <begin position="1560"/>
        <end position="1572"/>
    </location>
</feature>
<feature type="region of interest" description="Disordered" evidence="2">
    <location>
        <begin position="427"/>
        <end position="497"/>
    </location>
</feature>
<feature type="compositionally biased region" description="Gly residues" evidence="2">
    <location>
        <begin position="1644"/>
        <end position="1654"/>
    </location>
</feature>
<dbReference type="InterPro" id="IPR038609">
    <property type="entry name" value="HDA1_su2/3_sf"/>
</dbReference>
<feature type="compositionally biased region" description="Polar residues" evidence="2">
    <location>
        <begin position="1222"/>
        <end position="1231"/>
    </location>
</feature>
<dbReference type="CDD" id="cd00024">
    <property type="entry name" value="CD_CSD"/>
    <property type="match status" value="1"/>
</dbReference>
<name>A0ABP0APU0_9PEZI</name>
<feature type="coiled-coil region" evidence="1">
    <location>
        <begin position="1303"/>
        <end position="1330"/>
    </location>
</feature>
<feature type="region of interest" description="Disordered" evidence="2">
    <location>
        <begin position="512"/>
        <end position="546"/>
    </location>
</feature>
<feature type="compositionally biased region" description="Low complexity" evidence="2">
    <location>
        <begin position="251"/>
        <end position="272"/>
    </location>
</feature>
<dbReference type="Proteomes" id="UP001642482">
    <property type="component" value="Unassembled WGS sequence"/>
</dbReference>
<feature type="compositionally biased region" description="Low complexity" evidence="2">
    <location>
        <begin position="438"/>
        <end position="461"/>
    </location>
</feature>
<feature type="region of interest" description="Disordered" evidence="2">
    <location>
        <begin position="1624"/>
        <end position="1654"/>
    </location>
</feature>
<keyword evidence="1" id="KW-0175">Coiled coil</keyword>